<dbReference type="Pfam" id="PF01609">
    <property type="entry name" value="DDE_Tnp_1"/>
    <property type="match status" value="1"/>
</dbReference>
<dbReference type="InterPro" id="IPR002559">
    <property type="entry name" value="Transposase_11"/>
</dbReference>
<dbReference type="SUPFAM" id="SSF53098">
    <property type="entry name" value="Ribonuclease H-like"/>
    <property type="match status" value="1"/>
</dbReference>
<accession>A0A8U0A622</accession>
<dbReference type="InterPro" id="IPR012337">
    <property type="entry name" value="RNaseH-like_sf"/>
</dbReference>
<gene>
    <name evidence="2" type="ORF">MW046_13915</name>
</gene>
<protein>
    <submittedName>
        <fullName evidence="2">Transposase</fullName>
    </submittedName>
</protein>
<keyword evidence="3" id="KW-1185">Reference proteome</keyword>
<dbReference type="GeneID" id="71929164"/>
<dbReference type="Proteomes" id="UP000831768">
    <property type="component" value="Plasmid unnamed1"/>
</dbReference>
<dbReference type="AlphaFoldDB" id="A0A8U0A622"/>
<name>A0A8U0A622_9EURY</name>
<dbReference type="EMBL" id="CP096020">
    <property type="protein sequence ID" value="UPM44522.1"/>
    <property type="molecule type" value="Genomic_DNA"/>
</dbReference>
<geneLocation type="plasmid" evidence="2 3">
    <name>unnamed1</name>
</geneLocation>
<keyword evidence="2" id="KW-0614">Plasmid</keyword>
<feature type="domain" description="Transposase IS4-like" evidence="1">
    <location>
        <begin position="268"/>
        <end position="468"/>
    </location>
</feature>
<organism evidence="2 3">
    <name type="scientific">Halocatena salina</name>
    <dbReference type="NCBI Taxonomy" id="2934340"/>
    <lineage>
        <taxon>Archaea</taxon>
        <taxon>Methanobacteriati</taxon>
        <taxon>Methanobacteriota</taxon>
        <taxon>Stenosarchaea group</taxon>
        <taxon>Halobacteria</taxon>
        <taxon>Halobacteriales</taxon>
        <taxon>Natronomonadaceae</taxon>
        <taxon>Halocatena</taxon>
    </lineage>
</organism>
<dbReference type="KEGG" id="haad:MW046_13915"/>
<dbReference type="GO" id="GO:0006313">
    <property type="term" value="P:DNA transposition"/>
    <property type="evidence" value="ECO:0007669"/>
    <property type="project" value="InterPro"/>
</dbReference>
<reference evidence="2" key="1">
    <citation type="submission" date="2022-04" db="EMBL/GenBank/DDBJ databases">
        <title>Halocatena sp. nov., isolated from a salt lake.</title>
        <authorList>
            <person name="Cui H.-L."/>
        </authorList>
    </citation>
    <scope>NUCLEOTIDE SEQUENCE</scope>
    <source>
        <strain evidence="2">AD-1</strain>
        <plasmid evidence="2">unnamed1</plasmid>
    </source>
</reference>
<evidence type="ECO:0000313" key="3">
    <source>
        <dbReference type="Proteomes" id="UP000831768"/>
    </source>
</evidence>
<evidence type="ECO:0000259" key="1">
    <source>
        <dbReference type="Pfam" id="PF01609"/>
    </source>
</evidence>
<dbReference type="GO" id="GO:0003677">
    <property type="term" value="F:DNA binding"/>
    <property type="evidence" value="ECO:0007669"/>
    <property type="project" value="InterPro"/>
</dbReference>
<dbReference type="RefSeq" id="WP_247995176.1">
    <property type="nucleotide sequence ID" value="NZ_CP096020.1"/>
</dbReference>
<dbReference type="GO" id="GO:0004803">
    <property type="term" value="F:transposase activity"/>
    <property type="evidence" value="ECO:0007669"/>
    <property type="project" value="InterPro"/>
</dbReference>
<proteinExistence type="predicted"/>
<evidence type="ECO:0000313" key="2">
    <source>
        <dbReference type="EMBL" id="UPM44522.1"/>
    </source>
</evidence>
<sequence length="580" mass="66487">MSATDESERVLDDGLTRLETAPTLVDFVRELNVHLFFQDEDDKRFEILAYDAVPTVRALFCREFAGLSWNGLYEWPSTEDRAVRFGFDPAKFGPYNTAPTRQTLTTAWDIHLSDETKRALLSVSERLVAAAYENETTLDLRPPRHVDETASDLRERYAGEFTTEQIHKHVRHARETVFSAFDSGRAANATYPDSRFTELQALMALGGCGTPQGQSRMETFFGEDYTPHGDTHLRTVKQYSQETLQAGFERSIRNLLDAVNHLQILQPPVTVAIDITTWPYHAKDDLPNEVSGIDASGKRAYKFATLSLVGKSMPIVLAVEPVIESSEWDDNVTHQYHRTVRRLVRRAKQFVSIDLVLADRGFESVEVYQTLDNLGVTYLFPKVEHAPEQRRIDRMEQENEDVAVEQATVRARNGSHECRGLFVSNENGEIQPFITNKRITPENAEAWVTHYAYRWWIEAEYRSIKQEFLAQTSSKDHTLRLYYFVFGVQMYNVWRLTDVLLKATVLRELTIAPPVLTAGELADGSRFIYNSNLAKQALYSRVRQDAERQLSANTTQIDRSHSILLKYQLQSQNVQRENIF</sequence>